<dbReference type="HOGENOM" id="CLU_3130772_0_0_2"/>
<keyword evidence="1" id="KW-0614">Plasmid</keyword>
<accession>S6D2P5</accession>
<dbReference type="AlphaFoldDB" id="S6D2P5"/>
<sequence>MLEGCWAEQCTAYRYIDEYRDRDREHELDTLEKLDELANHIRQTKVVEA</sequence>
<organism evidence="1 2">
    <name type="scientific">Halorhabdus tiamatea SARL4B</name>
    <dbReference type="NCBI Taxonomy" id="1033806"/>
    <lineage>
        <taxon>Archaea</taxon>
        <taxon>Methanobacteriati</taxon>
        <taxon>Methanobacteriota</taxon>
        <taxon>Stenosarchaea group</taxon>
        <taxon>Halobacteria</taxon>
        <taxon>Halobacteriales</taxon>
        <taxon>Haloarculaceae</taxon>
        <taxon>Halorhabdus</taxon>
    </lineage>
</organism>
<geneLocation type="plasmid" evidence="1 2">
    <name>pHTIA</name>
</geneLocation>
<proteinExistence type="predicted"/>
<keyword evidence="2" id="KW-1185">Reference proteome</keyword>
<evidence type="ECO:0000313" key="2">
    <source>
        <dbReference type="Proteomes" id="UP000015381"/>
    </source>
</evidence>
<reference evidence="1 2" key="1">
    <citation type="journal article" date="2014" name="Environ. Microbiol.">
        <title>Halorhabdus tiamatea: proteogenomics and glycosidase activity measurements identify the first cultivated euryarchaeon from a deep-sea anoxic brine lake as potential polysaccharide degrader.</title>
        <authorList>
            <person name="Werner J."/>
            <person name="Ferrer M."/>
            <person name="Michel G."/>
            <person name="Mann A.J."/>
            <person name="Huang S."/>
            <person name="Juarez S."/>
            <person name="Ciordia S."/>
            <person name="Albar J.P."/>
            <person name="Alcaide M."/>
            <person name="La Cono V."/>
            <person name="Yakimov M.M."/>
            <person name="Antunes A."/>
            <person name="Taborda M."/>
            <person name="Da Costa M.S."/>
            <person name="Amann R.I."/>
            <person name="Gloeckner F.O."/>
            <person name="Golyshina O.V."/>
            <person name="Golyshin P.N."/>
            <person name="Teeling H."/>
        </authorList>
    </citation>
    <scope>NUCLEOTIDE SEQUENCE [LARGE SCALE GENOMIC DNA]</scope>
    <source>
        <strain evidence="2">SARL4B</strain>
        <plasmid evidence="1">pHTIA</plasmid>
    </source>
</reference>
<dbReference type="KEGG" id="hti:HTIA_p3036"/>
<name>S6D2P5_9EURY</name>
<protein>
    <submittedName>
        <fullName evidence="1">Uncharacterized protein</fullName>
    </submittedName>
</protein>
<dbReference type="EMBL" id="HF571521">
    <property type="protein sequence ID" value="CCQ35138.1"/>
    <property type="molecule type" value="Genomic_DNA"/>
</dbReference>
<gene>
    <name evidence="1" type="ORF">HTIA_p3036</name>
</gene>
<evidence type="ECO:0000313" key="1">
    <source>
        <dbReference type="EMBL" id="CCQ35138.1"/>
    </source>
</evidence>
<dbReference type="Proteomes" id="UP000015381">
    <property type="component" value="Plasmid pHTIA"/>
</dbReference>